<sequence length="116" mass="13458">MEQLYPELDQLICEMADGDKDFEKDLTVAIYKGLLELREKYADGSSEKDDIKIQQIRHKLKPTLCMFELSHITDELQVGKEIIESEGFDCVQFQSHYLSLQVKLEAAIQRVHKLTL</sequence>
<protein>
    <recommendedName>
        <fullName evidence="3">HPt domain-containing protein</fullName>
    </recommendedName>
</protein>
<dbReference type="RefSeq" id="WP_175499655.1">
    <property type="nucleotide sequence ID" value="NZ_FOKK01000004.1"/>
</dbReference>
<dbReference type="InterPro" id="IPR036641">
    <property type="entry name" value="HPT_dom_sf"/>
</dbReference>
<dbReference type="EMBL" id="FOKK01000004">
    <property type="protein sequence ID" value="SFB07780.1"/>
    <property type="molecule type" value="Genomic_DNA"/>
</dbReference>
<dbReference type="SUPFAM" id="SSF47226">
    <property type="entry name" value="Histidine-containing phosphotransfer domain, HPT domain"/>
    <property type="match status" value="1"/>
</dbReference>
<accession>A0A1I0Y5B4</accession>
<dbReference type="GO" id="GO:0000160">
    <property type="term" value="P:phosphorelay signal transduction system"/>
    <property type="evidence" value="ECO:0007669"/>
    <property type="project" value="InterPro"/>
</dbReference>
<dbReference type="STRING" id="237018.SAMN04489723_10489"/>
<evidence type="ECO:0000313" key="1">
    <source>
        <dbReference type="EMBL" id="SFB07780.1"/>
    </source>
</evidence>
<gene>
    <name evidence="1" type="ORF">SAMN04489723_10489</name>
</gene>
<reference evidence="1 2" key="1">
    <citation type="submission" date="2016-10" db="EMBL/GenBank/DDBJ databases">
        <authorList>
            <person name="de Groot N.N."/>
        </authorList>
    </citation>
    <scope>NUCLEOTIDE SEQUENCE [LARGE SCALE GENOMIC DNA]</scope>
    <source>
        <strain evidence="1 2">DSM 23399</strain>
    </source>
</reference>
<dbReference type="AlphaFoldDB" id="A0A1I0Y5B4"/>
<evidence type="ECO:0008006" key="3">
    <source>
        <dbReference type="Google" id="ProtNLM"/>
    </source>
</evidence>
<evidence type="ECO:0000313" key="2">
    <source>
        <dbReference type="Proteomes" id="UP000198790"/>
    </source>
</evidence>
<proteinExistence type="predicted"/>
<dbReference type="Proteomes" id="UP000198790">
    <property type="component" value="Unassembled WGS sequence"/>
</dbReference>
<organism evidence="1 2">
    <name type="scientific">Algoriphagus aquimarinus</name>
    <dbReference type="NCBI Taxonomy" id="237018"/>
    <lineage>
        <taxon>Bacteria</taxon>
        <taxon>Pseudomonadati</taxon>
        <taxon>Bacteroidota</taxon>
        <taxon>Cytophagia</taxon>
        <taxon>Cytophagales</taxon>
        <taxon>Cyclobacteriaceae</taxon>
        <taxon>Algoriphagus</taxon>
    </lineage>
</organism>
<keyword evidence="2" id="KW-1185">Reference proteome</keyword>
<name>A0A1I0Y5B4_9BACT</name>